<feature type="signal peptide" evidence="1">
    <location>
        <begin position="1"/>
        <end position="26"/>
    </location>
</feature>
<organism evidence="2 3">
    <name type="scientific">Megalurothrips usitatus</name>
    <name type="common">bean blossom thrips</name>
    <dbReference type="NCBI Taxonomy" id="439358"/>
    <lineage>
        <taxon>Eukaryota</taxon>
        <taxon>Metazoa</taxon>
        <taxon>Ecdysozoa</taxon>
        <taxon>Arthropoda</taxon>
        <taxon>Hexapoda</taxon>
        <taxon>Insecta</taxon>
        <taxon>Pterygota</taxon>
        <taxon>Neoptera</taxon>
        <taxon>Paraneoptera</taxon>
        <taxon>Thysanoptera</taxon>
        <taxon>Terebrantia</taxon>
        <taxon>Thripoidea</taxon>
        <taxon>Thripidae</taxon>
        <taxon>Megalurothrips</taxon>
    </lineage>
</organism>
<proteinExistence type="predicted"/>
<dbReference type="AlphaFoldDB" id="A0AAV7X0Z1"/>
<protein>
    <submittedName>
        <fullName evidence="2">Uncharacterized protein</fullName>
    </submittedName>
</protein>
<dbReference type="Pfam" id="PF06477">
    <property type="entry name" value="DUF1091"/>
    <property type="match status" value="1"/>
</dbReference>
<gene>
    <name evidence="2" type="ORF">ONE63_004843</name>
</gene>
<sequence length="191" mass="21685">MWLRQLVVAVVAIAVLVVGRLPRAAARNYEIVFERIEGHEANPEYFGPKTGMHVRRPSKAEPSSLYDCLDIVKPLPNDTLVEVILYERHDNKYVPGFIKYRNNLCEYLAKERKPIISDFGKIFRFPPTCPIVGRFTVENYRPDDKILPPVLPGPEHWKLFFGLTSQGATLIKHAVVFSIDRSKAIRGGGRG</sequence>
<accession>A0AAV7X0Z1</accession>
<keyword evidence="1" id="KW-0732">Signal</keyword>
<dbReference type="InterPro" id="IPR010512">
    <property type="entry name" value="DUF1091"/>
</dbReference>
<evidence type="ECO:0000313" key="2">
    <source>
        <dbReference type="EMBL" id="KAJ1519568.1"/>
    </source>
</evidence>
<name>A0AAV7X0Z1_9NEOP</name>
<evidence type="ECO:0000256" key="1">
    <source>
        <dbReference type="SAM" id="SignalP"/>
    </source>
</evidence>
<comment type="caution">
    <text evidence="2">The sequence shown here is derived from an EMBL/GenBank/DDBJ whole genome shotgun (WGS) entry which is preliminary data.</text>
</comment>
<keyword evidence="3" id="KW-1185">Reference proteome</keyword>
<evidence type="ECO:0000313" key="3">
    <source>
        <dbReference type="Proteomes" id="UP001075354"/>
    </source>
</evidence>
<reference evidence="2" key="1">
    <citation type="submission" date="2022-12" db="EMBL/GenBank/DDBJ databases">
        <title>Chromosome-level genome assembly of the bean flower thrips Megalurothrips usitatus.</title>
        <authorList>
            <person name="Ma L."/>
            <person name="Liu Q."/>
            <person name="Li H."/>
            <person name="Cai W."/>
        </authorList>
    </citation>
    <scope>NUCLEOTIDE SEQUENCE</scope>
    <source>
        <strain evidence="2">Cailab_2022a</strain>
    </source>
</reference>
<dbReference type="Proteomes" id="UP001075354">
    <property type="component" value="Chromosome 16"/>
</dbReference>
<dbReference type="EMBL" id="JAPTSV010000016">
    <property type="protein sequence ID" value="KAJ1519568.1"/>
    <property type="molecule type" value="Genomic_DNA"/>
</dbReference>
<feature type="chain" id="PRO_5043899838" evidence="1">
    <location>
        <begin position="27"/>
        <end position="191"/>
    </location>
</feature>